<name>A0ABU0R8T4_9MICO</name>
<evidence type="ECO:0008006" key="3">
    <source>
        <dbReference type="Google" id="ProtNLM"/>
    </source>
</evidence>
<keyword evidence="2" id="KW-1185">Reference proteome</keyword>
<organism evidence="1 2">
    <name type="scientific">Agromyces ramosus</name>
    <dbReference type="NCBI Taxonomy" id="33879"/>
    <lineage>
        <taxon>Bacteria</taxon>
        <taxon>Bacillati</taxon>
        <taxon>Actinomycetota</taxon>
        <taxon>Actinomycetes</taxon>
        <taxon>Micrococcales</taxon>
        <taxon>Microbacteriaceae</taxon>
        <taxon>Agromyces</taxon>
    </lineage>
</organism>
<sequence length="109" mass="11993">MASEQVSESNHLPTLEWWPDYGGDLLWLRSGAGGSRIAISDVGLSTAFHDAVQPWLAKYDDGRLPIDGPGDIRWIEQGIRLLAAARSEVAGRYIIVVSEEWWGEPASDS</sequence>
<comment type="caution">
    <text evidence="1">The sequence shown here is derived from an EMBL/GenBank/DDBJ whole genome shotgun (WGS) entry which is preliminary data.</text>
</comment>
<evidence type="ECO:0000313" key="2">
    <source>
        <dbReference type="Proteomes" id="UP001239083"/>
    </source>
</evidence>
<dbReference type="RefSeq" id="WP_307041740.1">
    <property type="nucleotide sequence ID" value="NZ_JAUSYY010000001.1"/>
</dbReference>
<reference evidence="1 2" key="1">
    <citation type="submission" date="2023-07" db="EMBL/GenBank/DDBJ databases">
        <title>Comparative genomics of wheat-associated soil bacteria to identify genetic determinants of phenazine resistance.</title>
        <authorList>
            <person name="Mouncey N."/>
        </authorList>
    </citation>
    <scope>NUCLEOTIDE SEQUENCE [LARGE SCALE GENOMIC DNA]</scope>
    <source>
        <strain evidence="1 2">V3I3</strain>
    </source>
</reference>
<proteinExistence type="predicted"/>
<evidence type="ECO:0000313" key="1">
    <source>
        <dbReference type="EMBL" id="MDQ0894475.1"/>
    </source>
</evidence>
<dbReference type="Proteomes" id="UP001239083">
    <property type="component" value="Unassembled WGS sequence"/>
</dbReference>
<gene>
    <name evidence="1" type="ORF">QFZ26_002030</name>
</gene>
<protein>
    <recommendedName>
        <fullName evidence="3">Barstar (Barnase inhibitor)</fullName>
    </recommendedName>
</protein>
<accession>A0ABU0R8T4</accession>
<dbReference type="EMBL" id="JAUSYY010000001">
    <property type="protein sequence ID" value="MDQ0894475.1"/>
    <property type="molecule type" value="Genomic_DNA"/>
</dbReference>